<reference evidence="1" key="1">
    <citation type="submission" date="2022-12" db="EMBL/GenBank/DDBJ databases">
        <title>Chromosome-Level Genome Assembly of Japanese Cedar (Cryptomeriajaponica D. Don).</title>
        <authorList>
            <person name="Fujino T."/>
            <person name="Yamaguchi K."/>
            <person name="Yokoyama T."/>
            <person name="Hamanaka T."/>
            <person name="Harazono Y."/>
            <person name="Kamada H."/>
            <person name="Kobayashi W."/>
            <person name="Ujino-Ihara T."/>
            <person name="Uchiyama K."/>
            <person name="Matsumoto A."/>
            <person name="Izuno A."/>
            <person name="Tsumura Y."/>
            <person name="Toyoda A."/>
            <person name="Shigenobu S."/>
            <person name="Moriguchi Y."/>
            <person name="Ueno S."/>
            <person name="Kasahara M."/>
        </authorList>
    </citation>
    <scope>NUCLEOTIDE SEQUENCE</scope>
</reference>
<comment type="caution">
    <text evidence="1">The sequence shown here is derived from an EMBL/GenBank/DDBJ whole genome shotgun (WGS) entry which is preliminary data.</text>
</comment>
<gene>
    <name evidence="1" type="ORF">SUGI_1222780</name>
    <name evidence="2" type="ORF">SUGI_1504990</name>
</gene>
<evidence type="ECO:0000313" key="1">
    <source>
        <dbReference type="EMBL" id="GLJ56406.1"/>
    </source>
</evidence>
<evidence type="ECO:0000313" key="2">
    <source>
        <dbReference type="EMBL" id="GLJ59362.1"/>
    </source>
</evidence>
<organism evidence="1 3">
    <name type="scientific">Cryptomeria japonica</name>
    <name type="common">Japanese cedar</name>
    <name type="synonym">Cupressus japonica</name>
    <dbReference type="NCBI Taxonomy" id="3369"/>
    <lineage>
        <taxon>Eukaryota</taxon>
        <taxon>Viridiplantae</taxon>
        <taxon>Streptophyta</taxon>
        <taxon>Embryophyta</taxon>
        <taxon>Tracheophyta</taxon>
        <taxon>Spermatophyta</taxon>
        <taxon>Pinopsida</taxon>
        <taxon>Pinidae</taxon>
        <taxon>Conifers II</taxon>
        <taxon>Cupressales</taxon>
        <taxon>Cupressaceae</taxon>
        <taxon>Cryptomeria</taxon>
    </lineage>
</organism>
<dbReference type="Proteomes" id="UP001234787">
    <property type="component" value="Unassembled WGS sequence"/>
</dbReference>
<dbReference type="EMBL" id="BSEH01000022">
    <property type="protein sequence ID" value="GLJ56406.1"/>
    <property type="molecule type" value="Genomic_DNA"/>
</dbReference>
<dbReference type="EMBL" id="BSEH01000860">
    <property type="protein sequence ID" value="GLJ59362.1"/>
    <property type="molecule type" value="Genomic_DNA"/>
</dbReference>
<proteinExistence type="predicted"/>
<dbReference type="AlphaFoldDB" id="A0AAD3NMP0"/>
<accession>A0AAD3NMP0</accession>
<evidence type="ECO:0000313" key="3">
    <source>
        <dbReference type="Proteomes" id="UP001234787"/>
    </source>
</evidence>
<protein>
    <submittedName>
        <fullName evidence="1">Uncharacterized protein</fullName>
    </submittedName>
</protein>
<keyword evidence="3" id="KW-1185">Reference proteome</keyword>
<name>A0AAD3NMP0_CRYJA</name>
<sequence>MAPFSQLLIPVTQSGVSATQRQGGVRLGHLRRSLQLQRLILRSRARVCDRVTKKPGRVGGVVKVFWLRLCGSIPASILWNSGLGQVPMHNTDPCRPVLEVTGRECFRSGENGAMRCRLMKNMLALGTISQGMGA</sequence>